<dbReference type="HOGENOM" id="CLU_2997867_0_0_1"/>
<sequence>MSNVWLNKFLLPSLYIVTEEENDSRPGCSCDGDNDKPSSVKLTVSNLALEDECLRID</sequence>
<reference evidence="1" key="1">
    <citation type="submission" date="2011-04" db="EMBL/GenBank/DDBJ databases">
        <title>Evolution of plant cell wall degrading machinery underlies the functional diversity of forest fungi.</title>
        <authorList>
            <consortium name="US DOE Joint Genome Institute (JGI-PGF)"/>
            <person name="Eastwood D.C."/>
            <person name="Floudas D."/>
            <person name="Binder M."/>
            <person name="Majcherczyk A."/>
            <person name="Schneider P."/>
            <person name="Aerts A."/>
            <person name="Asiegbu F.O."/>
            <person name="Baker S.E."/>
            <person name="Barry K."/>
            <person name="Bendiksby M."/>
            <person name="Blumentritt M."/>
            <person name="Coutinho P.M."/>
            <person name="Cullen D."/>
            <person name="Cullen D."/>
            <person name="Gathman A."/>
            <person name="Goodell B."/>
            <person name="Henrissat B."/>
            <person name="Ihrmark K."/>
            <person name="Kauserud H."/>
            <person name="Kohler A."/>
            <person name="LaButti K."/>
            <person name="Lapidus A."/>
            <person name="Lavin J.L."/>
            <person name="Lee Y.-H."/>
            <person name="Lindquist E."/>
            <person name="Lilly W."/>
            <person name="Lucas S."/>
            <person name="Morin E."/>
            <person name="Murat C."/>
            <person name="Oguiza J.A."/>
            <person name="Park J."/>
            <person name="Pisabarro A.G."/>
            <person name="Riley R."/>
            <person name="Rosling A."/>
            <person name="Salamov A."/>
            <person name="Schmidt O."/>
            <person name="Schmutz J."/>
            <person name="Skrede I."/>
            <person name="Stenlid J."/>
            <person name="Wiebenga A."/>
            <person name="Xie X."/>
            <person name="Kues U."/>
            <person name="Hibbett D.S."/>
            <person name="Hoffmeister D."/>
            <person name="Hogberg N."/>
            <person name="Martin F."/>
            <person name="Grigoriev I.V."/>
            <person name="Watkinson S.C."/>
        </authorList>
    </citation>
    <scope>NUCLEOTIDE SEQUENCE</scope>
    <source>
        <strain evidence="1">S7.9</strain>
    </source>
</reference>
<dbReference type="AlphaFoldDB" id="F8P4G9"/>
<dbReference type="KEGG" id="sla:SERLADRAFT_473943"/>
<gene>
    <name evidence="1" type="ORF">SERLADRAFT_473943</name>
</gene>
<name>F8P4G9_SERL9</name>
<evidence type="ECO:0000313" key="1">
    <source>
        <dbReference type="EMBL" id="EGO21507.1"/>
    </source>
</evidence>
<proteinExistence type="predicted"/>
<organism>
    <name type="scientific">Serpula lacrymans var. lacrymans (strain S7.9)</name>
    <name type="common">Dry rot fungus</name>
    <dbReference type="NCBI Taxonomy" id="578457"/>
    <lineage>
        <taxon>Eukaryota</taxon>
        <taxon>Fungi</taxon>
        <taxon>Dikarya</taxon>
        <taxon>Basidiomycota</taxon>
        <taxon>Agaricomycotina</taxon>
        <taxon>Agaricomycetes</taxon>
        <taxon>Agaricomycetidae</taxon>
        <taxon>Boletales</taxon>
        <taxon>Coniophorineae</taxon>
        <taxon>Serpulaceae</taxon>
        <taxon>Serpula</taxon>
    </lineage>
</organism>
<dbReference type="EMBL" id="GL945438">
    <property type="protein sequence ID" value="EGO21507.1"/>
    <property type="molecule type" value="Genomic_DNA"/>
</dbReference>
<protein>
    <submittedName>
        <fullName evidence="1">Uncharacterized protein</fullName>
    </submittedName>
</protein>
<dbReference type="GeneID" id="18820402"/>
<dbReference type="Proteomes" id="UP000008064">
    <property type="component" value="Unassembled WGS sequence"/>
</dbReference>
<dbReference type="RefSeq" id="XP_007321293.1">
    <property type="nucleotide sequence ID" value="XM_007321231.1"/>
</dbReference>
<accession>F8P4G9</accession>